<reference evidence="12 13" key="1">
    <citation type="submission" date="2024-02" db="EMBL/GenBank/DDBJ databases">
        <title>High-quality chromosome-scale genome assembly of Pensacola bahiagrass (Paspalum notatum Flugge var. saurae).</title>
        <authorList>
            <person name="Vega J.M."/>
            <person name="Podio M."/>
            <person name="Orjuela J."/>
            <person name="Siena L.A."/>
            <person name="Pessino S.C."/>
            <person name="Combes M.C."/>
            <person name="Mariac C."/>
            <person name="Albertini E."/>
            <person name="Pupilli F."/>
            <person name="Ortiz J.P.A."/>
            <person name="Leblanc O."/>
        </authorList>
    </citation>
    <scope>NUCLEOTIDE SEQUENCE [LARGE SCALE GENOMIC DNA]</scope>
    <source>
        <strain evidence="12">R1</strain>
        <tissue evidence="12">Leaf</tissue>
    </source>
</reference>
<dbReference type="Proteomes" id="UP001341281">
    <property type="component" value="Chromosome 09"/>
</dbReference>
<dbReference type="AlphaFoldDB" id="A0AAQ3UGP6"/>
<dbReference type="InterPro" id="IPR036388">
    <property type="entry name" value="WH-like_DNA-bd_sf"/>
</dbReference>
<dbReference type="PRINTS" id="PR00364">
    <property type="entry name" value="DISEASERSIST"/>
</dbReference>
<dbReference type="GO" id="GO:0005524">
    <property type="term" value="F:ATP binding"/>
    <property type="evidence" value="ECO:0007669"/>
    <property type="project" value="UniProtKB-KW"/>
</dbReference>
<dbReference type="InterPro" id="IPR027417">
    <property type="entry name" value="P-loop_NTPase"/>
</dbReference>
<dbReference type="Gene3D" id="1.20.5.4130">
    <property type="match status" value="1"/>
</dbReference>
<dbReference type="InterPro" id="IPR042197">
    <property type="entry name" value="Apaf_helical"/>
</dbReference>
<dbReference type="Gene3D" id="3.40.50.300">
    <property type="entry name" value="P-loop containing nucleotide triphosphate hydrolases"/>
    <property type="match status" value="1"/>
</dbReference>
<dbReference type="Gene3D" id="3.80.10.10">
    <property type="entry name" value="Ribonuclease Inhibitor"/>
    <property type="match status" value="3"/>
</dbReference>
<dbReference type="Pfam" id="PF18052">
    <property type="entry name" value="Rx_N"/>
    <property type="match status" value="1"/>
</dbReference>
<feature type="domain" description="R13L1/DRL21-like LRR repeat region" evidence="11">
    <location>
        <begin position="582"/>
        <end position="709"/>
    </location>
</feature>
<dbReference type="PANTHER" id="PTHR36766">
    <property type="entry name" value="PLANT BROAD-SPECTRUM MILDEW RESISTANCE PROTEIN RPW8"/>
    <property type="match status" value="1"/>
</dbReference>
<accession>A0AAQ3UGP6</accession>
<dbReference type="PANTHER" id="PTHR36766:SF64">
    <property type="entry name" value="OS12G0206100 PROTEIN"/>
    <property type="match status" value="1"/>
</dbReference>
<comment type="similarity">
    <text evidence="1">Belongs to the disease resistance NB-LRR family.</text>
</comment>
<gene>
    <name evidence="12" type="ORF">U9M48_037967</name>
</gene>
<dbReference type="Pfam" id="PF23247">
    <property type="entry name" value="LRR_RPS2"/>
    <property type="match status" value="1"/>
</dbReference>
<dbReference type="InterPro" id="IPR032675">
    <property type="entry name" value="LRR_dom_sf"/>
</dbReference>
<evidence type="ECO:0000256" key="6">
    <source>
        <dbReference type="ARBA" id="ARBA00022840"/>
    </source>
</evidence>
<keyword evidence="2" id="KW-0433">Leucine-rich repeat</keyword>
<dbReference type="Gene3D" id="1.10.8.430">
    <property type="entry name" value="Helical domain of apoptotic protease-activating factors"/>
    <property type="match status" value="1"/>
</dbReference>
<feature type="domain" description="Disease resistance protein winged helix" evidence="10">
    <location>
        <begin position="462"/>
        <end position="496"/>
    </location>
</feature>
<dbReference type="GO" id="GO:0051707">
    <property type="term" value="P:response to other organism"/>
    <property type="evidence" value="ECO:0007669"/>
    <property type="project" value="UniProtKB-ARBA"/>
</dbReference>
<evidence type="ECO:0000313" key="12">
    <source>
        <dbReference type="EMBL" id="WVZ91845.1"/>
    </source>
</evidence>
<name>A0AAQ3UGP6_PASNO</name>
<keyword evidence="3" id="KW-0677">Repeat</keyword>
<keyword evidence="4" id="KW-0547">Nucleotide-binding</keyword>
<dbReference type="SUPFAM" id="SSF52047">
    <property type="entry name" value="RNI-like"/>
    <property type="match status" value="1"/>
</dbReference>
<protein>
    <recommendedName>
        <fullName evidence="14">Disease resistance protein RGA3</fullName>
    </recommendedName>
</protein>
<dbReference type="InterPro" id="IPR058922">
    <property type="entry name" value="WHD_DRP"/>
</dbReference>
<dbReference type="Gene3D" id="1.10.10.10">
    <property type="entry name" value="Winged helix-like DNA-binding domain superfamily/Winged helix DNA-binding domain"/>
    <property type="match status" value="1"/>
</dbReference>
<evidence type="ECO:0008006" key="14">
    <source>
        <dbReference type="Google" id="ProtNLM"/>
    </source>
</evidence>
<evidence type="ECO:0000259" key="10">
    <source>
        <dbReference type="Pfam" id="PF23559"/>
    </source>
</evidence>
<dbReference type="Pfam" id="PF23559">
    <property type="entry name" value="WHD_DRP"/>
    <property type="match status" value="1"/>
</dbReference>
<evidence type="ECO:0000259" key="7">
    <source>
        <dbReference type="Pfam" id="PF00931"/>
    </source>
</evidence>
<feature type="domain" description="Disease resistance protein At4g27190-like leucine-rich repeats" evidence="9">
    <location>
        <begin position="890"/>
        <end position="1023"/>
    </location>
</feature>
<feature type="domain" description="Disease resistance N-terminal" evidence="8">
    <location>
        <begin position="40"/>
        <end position="127"/>
    </location>
</feature>
<keyword evidence="6" id="KW-0067">ATP-binding</keyword>
<evidence type="ECO:0000313" key="13">
    <source>
        <dbReference type="Proteomes" id="UP001341281"/>
    </source>
</evidence>
<dbReference type="Pfam" id="PF00931">
    <property type="entry name" value="NB-ARC"/>
    <property type="match status" value="1"/>
</dbReference>
<feature type="domain" description="NB-ARC" evidence="7">
    <location>
        <begin position="205"/>
        <end position="378"/>
    </location>
</feature>
<evidence type="ECO:0000256" key="3">
    <source>
        <dbReference type="ARBA" id="ARBA00022737"/>
    </source>
</evidence>
<evidence type="ECO:0000256" key="5">
    <source>
        <dbReference type="ARBA" id="ARBA00022821"/>
    </source>
</evidence>
<dbReference type="EMBL" id="CP144753">
    <property type="protein sequence ID" value="WVZ91845.1"/>
    <property type="molecule type" value="Genomic_DNA"/>
</dbReference>
<evidence type="ECO:0000259" key="11">
    <source>
        <dbReference type="Pfam" id="PF25019"/>
    </source>
</evidence>
<dbReference type="InterPro" id="IPR041118">
    <property type="entry name" value="Rx_N"/>
</dbReference>
<organism evidence="12 13">
    <name type="scientific">Paspalum notatum var. saurae</name>
    <dbReference type="NCBI Taxonomy" id="547442"/>
    <lineage>
        <taxon>Eukaryota</taxon>
        <taxon>Viridiplantae</taxon>
        <taxon>Streptophyta</taxon>
        <taxon>Embryophyta</taxon>
        <taxon>Tracheophyta</taxon>
        <taxon>Spermatophyta</taxon>
        <taxon>Magnoliopsida</taxon>
        <taxon>Liliopsida</taxon>
        <taxon>Poales</taxon>
        <taxon>Poaceae</taxon>
        <taxon>PACMAD clade</taxon>
        <taxon>Panicoideae</taxon>
        <taxon>Andropogonodae</taxon>
        <taxon>Paspaleae</taxon>
        <taxon>Paspalinae</taxon>
        <taxon>Paspalum</taxon>
    </lineage>
</organism>
<dbReference type="Pfam" id="PF25019">
    <property type="entry name" value="LRR_R13L1-DRL21"/>
    <property type="match status" value="1"/>
</dbReference>
<keyword evidence="5" id="KW-0611">Plant defense</keyword>
<evidence type="ECO:0000256" key="4">
    <source>
        <dbReference type="ARBA" id="ARBA00022741"/>
    </source>
</evidence>
<proteinExistence type="inferred from homology"/>
<dbReference type="InterPro" id="IPR056789">
    <property type="entry name" value="LRR_R13L1-DRL21"/>
</dbReference>
<dbReference type="GO" id="GO:0006952">
    <property type="term" value="P:defense response"/>
    <property type="evidence" value="ECO:0007669"/>
    <property type="project" value="UniProtKB-KW"/>
</dbReference>
<dbReference type="FunFam" id="1.10.8.430:FF:000003">
    <property type="entry name" value="Probable disease resistance protein At5g66910"/>
    <property type="match status" value="1"/>
</dbReference>
<dbReference type="InterPro" id="IPR057135">
    <property type="entry name" value="At4g27190-like_LRR"/>
</dbReference>
<sequence length="1049" mass="118714">MFAPARQSTNTVKTLPSDIEISLCASHEKSEMAETLLLPVVRGVVGKAADTLVQRITCMCGVDDDRRKLERQLVYVQSLLADAEVKAETNGTIRVWMKALKTVAYQADDVLDNFQYEALRREALTQSGQSMASKVLSSFTSNNRLVLRYKASRDLTNVLQKIDELVAEMKRFDLVVRAEAPPQVLPRQTHSVLDMSMDIFGRDDDKEVVVKLLLDQKGQMDVQVLPIIGMGGVGKTTLAKMVFNDSRVLKHFELKMWHCVSENFEAISLVRSVTELATNRRCDMPDNIELLHRRLQKAIGRKRFLLMLDDVWNEDQNKWEEDLRPLLCSSIGGLGSMIVVTSRSRQVAEIMGTLPPHEVVCLSEDYSWELFSKKAFSKGVQEQAVLVRIGRRICNKCKGLPLALKAMGGLMSSKQKLQEWEAIAECNINDTNRGKEEVLPILKLSYKHLSPEMKRCFAFCAVFPKDYEMEKDKLIQLWISNGFILEEEIMDLTQKGFENDVTKSITLLPDSICKLYNLISLRLNGCQNLRYLPDGMTSLRKLRHLHLLNCENLERMPPKLSLLQNLCILSTFVVGTEDGCGIDELKDLQLISPKLELYKLRNVRTGSKANLHQKRINELLLDWDHKKCDILTNDEVNHEAAVLESLVPPGELEFLEIRGYRGLTISQWMRDPQIFRCIRKLIISNCPRCEDLPIVWLSSSLEHVSLSGMDSLTTLCKNIDVDDAESISVQVFPRLKEMKLKDLPNLERWTESSAGEPHKSVMFPQLEKLEVVCCSKLVSLPEAPFLTLLSCRGDNSAAGPMNIPLGCWPSPGKLDLGLRANVVVSLEEQQGQSQASLENLRCMWVRGEDAFISAFNLPKLRLGLGEGLACLVELSIMDCWNIVNWPVEELRYLRCLRFLHICGCRKLVWISSEEILSLPLLENLVIDHCDILQDIQELSTSLRLLSIGDCPSLVSLPSNLRNLANLTFLCLSACGGIQALPDGMDDLTSLEQLWIWSCKRIEKFPLGLLQRLPHLKKLSVHYCPSLQRHCREGGEYFDLISSIPEKSIL</sequence>
<evidence type="ECO:0000259" key="9">
    <source>
        <dbReference type="Pfam" id="PF23247"/>
    </source>
</evidence>
<dbReference type="GO" id="GO:0043531">
    <property type="term" value="F:ADP binding"/>
    <property type="evidence" value="ECO:0007669"/>
    <property type="project" value="InterPro"/>
</dbReference>
<evidence type="ECO:0000256" key="2">
    <source>
        <dbReference type="ARBA" id="ARBA00022614"/>
    </source>
</evidence>
<keyword evidence="13" id="KW-1185">Reference proteome</keyword>
<evidence type="ECO:0000256" key="1">
    <source>
        <dbReference type="ARBA" id="ARBA00008894"/>
    </source>
</evidence>
<dbReference type="SUPFAM" id="SSF52540">
    <property type="entry name" value="P-loop containing nucleoside triphosphate hydrolases"/>
    <property type="match status" value="1"/>
</dbReference>
<dbReference type="InterPro" id="IPR002182">
    <property type="entry name" value="NB-ARC"/>
</dbReference>
<evidence type="ECO:0000259" key="8">
    <source>
        <dbReference type="Pfam" id="PF18052"/>
    </source>
</evidence>